<keyword evidence="6" id="KW-1185">Reference proteome</keyword>
<dbReference type="Pfam" id="PF13793">
    <property type="entry name" value="Pribosyltran_N"/>
    <property type="match status" value="1"/>
</dbReference>
<dbReference type="Proteomes" id="UP001156706">
    <property type="component" value="Unassembled WGS sequence"/>
</dbReference>
<sequence length="304" mass="32153">MAKTDQTDIVLLTLPGNEAQAEALATRLNCNAAPVLLHTFPDGETLVTVPEGLQDRCVILVCTLDHPDSKLAPLLFAADTARELGARKVGLVAPYLAYMRQDIRFAPGQAVSSRTFAAVLSRHIDFLATVDPHLHRNHALDPLFKLPCAAVAAAPAIADWIAQAVPKPLLIGPDSESEQWIAAVAKRLGAPYLVLEKTRRGDRDVSVSEIDAGAWAQHTPVLLDDILSTARTMIAAVQRLREAGLAAPICIAVHPILSGDALPSLMAAGAARVVSCNTISHSSNAIDVMPLIAAALTLHCLPAA</sequence>
<dbReference type="PANTHER" id="PTHR10210:SF41">
    <property type="entry name" value="RIBOSE-PHOSPHATE PYROPHOSPHOKINASE 1, CHLOROPLASTIC"/>
    <property type="match status" value="1"/>
</dbReference>
<reference evidence="6" key="1">
    <citation type="journal article" date="2019" name="Int. J. Syst. Evol. Microbiol.">
        <title>The Global Catalogue of Microorganisms (GCM) 10K type strain sequencing project: providing services to taxonomists for standard genome sequencing and annotation.</title>
        <authorList>
            <consortium name="The Broad Institute Genomics Platform"/>
            <consortium name="The Broad Institute Genome Sequencing Center for Infectious Disease"/>
            <person name="Wu L."/>
            <person name="Ma J."/>
        </authorList>
    </citation>
    <scope>NUCLEOTIDE SEQUENCE [LARGE SCALE GENOMIC DNA]</scope>
    <source>
        <strain evidence="6">NBRC 110044</strain>
    </source>
</reference>
<dbReference type="SUPFAM" id="SSF53271">
    <property type="entry name" value="PRTase-like"/>
    <property type="match status" value="2"/>
</dbReference>
<protein>
    <submittedName>
        <fullName evidence="5">Phosphoribosylpyrophosphate synthetase</fullName>
    </submittedName>
</protein>
<feature type="domain" description="Phosphoribosyltransferase" evidence="3">
    <location>
        <begin position="156"/>
        <end position="253"/>
    </location>
</feature>
<evidence type="ECO:0000313" key="5">
    <source>
        <dbReference type="EMBL" id="GLR11233.1"/>
    </source>
</evidence>
<evidence type="ECO:0000256" key="1">
    <source>
        <dbReference type="ARBA" id="ARBA00022727"/>
    </source>
</evidence>
<accession>A0ABQ5Y9V0</accession>
<dbReference type="PANTHER" id="PTHR10210">
    <property type="entry name" value="RIBOSE-PHOSPHATE DIPHOSPHOKINASE FAMILY MEMBER"/>
    <property type="match status" value="1"/>
</dbReference>
<dbReference type="InterPro" id="IPR000836">
    <property type="entry name" value="PRTase_dom"/>
</dbReference>
<dbReference type="RefSeq" id="WP_284194396.1">
    <property type="nucleotide sequence ID" value="NZ_BSOG01000001.1"/>
</dbReference>
<dbReference type="Gene3D" id="3.40.50.2020">
    <property type="match status" value="2"/>
</dbReference>
<feature type="domain" description="Ribose-phosphate pyrophosphokinase N-terminal" evidence="4">
    <location>
        <begin position="10"/>
        <end position="121"/>
    </location>
</feature>
<dbReference type="InterPro" id="IPR029099">
    <property type="entry name" value="Pribosyltran_N"/>
</dbReference>
<dbReference type="InterPro" id="IPR029057">
    <property type="entry name" value="PRTase-like"/>
</dbReference>
<comment type="similarity">
    <text evidence="2">Belongs to the ribose-phosphate pyrophosphokinase family.</text>
</comment>
<keyword evidence="1 2" id="KW-0545">Nucleotide biosynthesis</keyword>
<dbReference type="SMART" id="SM01400">
    <property type="entry name" value="Pribosyltran_N"/>
    <property type="match status" value="1"/>
</dbReference>
<evidence type="ECO:0000259" key="3">
    <source>
        <dbReference type="Pfam" id="PF00156"/>
    </source>
</evidence>
<proteinExistence type="inferred from homology"/>
<comment type="caution">
    <text evidence="5">The sequence shown here is derived from an EMBL/GenBank/DDBJ whole genome shotgun (WGS) entry which is preliminary data.</text>
</comment>
<dbReference type="NCBIfam" id="TIGR01251">
    <property type="entry name" value="ribP_PPkin"/>
    <property type="match status" value="1"/>
</dbReference>
<name>A0ABQ5Y9V0_9NEIS</name>
<evidence type="ECO:0000256" key="2">
    <source>
        <dbReference type="RuleBase" id="RU004324"/>
    </source>
</evidence>
<evidence type="ECO:0000313" key="6">
    <source>
        <dbReference type="Proteomes" id="UP001156706"/>
    </source>
</evidence>
<dbReference type="Pfam" id="PF00156">
    <property type="entry name" value="Pribosyltran"/>
    <property type="match status" value="1"/>
</dbReference>
<evidence type="ECO:0000259" key="4">
    <source>
        <dbReference type="Pfam" id="PF13793"/>
    </source>
</evidence>
<dbReference type="CDD" id="cd06223">
    <property type="entry name" value="PRTases_typeI"/>
    <property type="match status" value="1"/>
</dbReference>
<dbReference type="NCBIfam" id="NF005537">
    <property type="entry name" value="PRK07199.1"/>
    <property type="match status" value="1"/>
</dbReference>
<dbReference type="EMBL" id="BSOG01000001">
    <property type="protein sequence ID" value="GLR11233.1"/>
    <property type="molecule type" value="Genomic_DNA"/>
</dbReference>
<organism evidence="5 6">
    <name type="scientific">Chitinimonas prasina</name>
    <dbReference type="NCBI Taxonomy" id="1434937"/>
    <lineage>
        <taxon>Bacteria</taxon>
        <taxon>Pseudomonadati</taxon>
        <taxon>Pseudomonadota</taxon>
        <taxon>Betaproteobacteria</taxon>
        <taxon>Neisseriales</taxon>
        <taxon>Chitinibacteraceae</taxon>
        <taxon>Chitinimonas</taxon>
    </lineage>
</organism>
<dbReference type="InterPro" id="IPR005946">
    <property type="entry name" value="Rib-P_diPkinase"/>
</dbReference>
<gene>
    <name evidence="5" type="ORF">GCM10007907_00230</name>
</gene>